<accession>A0A0R2JH11</accession>
<proteinExistence type="predicted"/>
<evidence type="ECO:0008006" key="4">
    <source>
        <dbReference type="Google" id="ProtNLM"/>
    </source>
</evidence>
<dbReference type="InterPro" id="IPR020215">
    <property type="entry name" value="EbsA-like"/>
</dbReference>
<keyword evidence="1" id="KW-0472">Membrane</keyword>
<gene>
    <name evidence="2" type="ORF">IV67_GL000136</name>
</gene>
<keyword evidence="3" id="KW-1185">Reference proteome</keyword>
<reference evidence="2 3" key="1">
    <citation type="journal article" date="2015" name="Genome Announc.">
        <title>Expanding the biotechnology potential of lactobacilli through comparative genomics of 213 strains and associated genera.</title>
        <authorList>
            <person name="Sun Z."/>
            <person name="Harris H.M."/>
            <person name="McCann A."/>
            <person name="Guo C."/>
            <person name="Argimon S."/>
            <person name="Zhang W."/>
            <person name="Yang X."/>
            <person name="Jeffery I.B."/>
            <person name="Cooney J.C."/>
            <person name="Kagawa T.F."/>
            <person name="Liu W."/>
            <person name="Song Y."/>
            <person name="Salvetti E."/>
            <person name="Wrobel A."/>
            <person name="Rasinkangas P."/>
            <person name="Parkhill J."/>
            <person name="Rea M.C."/>
            <person name="O'Sullivan O."/>
            <person name="Ritari J."/>
            <person name="Douillard F.P."/>
            <person name="Paul Ross R."/>
            <person name="Yang R."/>
            <person name="Briner A.E."/>
            <person name="Felis G.E."/>
            <person name="de Vos W.M."/>
            <person name="Barrangou R."/>
            <person name="Klaenhammer T.R."/>
            <person name="Caufield P.W."/>
            <person name="Cui Y."/>
            <person name="Zhang H."/>
            <person name="O'Toole P.W."/>
        </authorList>
    </citation>
    <scope>NUCLEOTIDE SEQUENCE [LARGE SCALE GENOMIC DNA]</scope>
    <source>
        <strain evidence="2 3">DSM 20014</strain>
    </source>
</reference>
<dbReference type="EMBL" id="JQCD01000024">
    <property type="protein sequence ID" value="KRN76633.1"/>
    <property type="molecule type" value="Genomic_DNA"/>
</dbReference>
<evidence type="ECO:0000313" key="3">
    <source>
        <dbReference type="Proteomes" id="UP000051673"/>
    </source>
</evidence>
<dbReference type="AlphaFoldDB" id="A0A0R2JH11"/>
<keyword evidence="1" id="KW-0812">Transmembrane</keyword>
<evidence type="ECO:0000256" key="1">
    <source>
        <dbReference type="SAM" id="Phobius"/>
    </source>
</evidence>
<dbReference type="RefSeq" id="WP_057787182.1">
    <property type="nucleotide sequence ID" value="NZ_JQCD01000024.1"/>
</dbReference>
<keyword evidence="1" id="KW-1133">Transmembrane helix</keyword>
<sequence length="138" mass="15944">MRGYYQIAGLPGRVLWSWLLMLPVAGIIMWLEATKFNQVTAILFLIFLAIAGGIFYRQRVELSEDSLRLRPAFGVHSDWILLTEIKYVQFTKRTILFTYAGEQYAYWLSPSIHAALKVKLADATHQLKEDYDTRAIND</sequence>
<comment type="caution">
    <text evidence="2">The sequence shown here is derived from an EMBL/GenBank/DDBJ whole genome shotgun (WGS) entry which is preliminary data.</text>
</comment>
<name>A0A0R2JH11_9LACO</name>
<protein>
    <recommendedName>
        <fullName evidence="4">Pore-forming protein</fullName>
    </recommendedName>
</protein>
<dbReference type="STRING" id="1620.IV67_GL000136"/>
<evidence type="ECO:0000313" key="2">
    <source>
        <dbReference type="EMBL" id="KRN76633.1"/>
    </source>
</evidence>
<feature type="transmembrane region" description="Helical" evidence="1">
    <location>
        <begin position="12"/>
        <end position="30"/>
    </location>
</feature>
<dbReference type="PATRIC" id="fig|1620.3.peg.141"/>
<organism evidence="2 3">
    <name type="scientific">Weissella minor</name>
    <dbReference type="NCBI Taxonomy" id="1620"/>
    <lineage>
        <taxon>Bacteria</taxon>
        <taxon>Bacillati</taxon>
        <taxon>Bacillota</taxon>
        <taxon>Bacilli</taxon>
        <taxon>Lactobacillales</taxon>
        <taxon>Lactobacillaceae</taxon>
        <taxon>Weissella</taxon>
    </lineage>
</organism>
<feature type="transmembrane region" description="Helical" evidence="1">
    <location>
        <begin position="36"/>
        <end position="56"/>
    </location>
</feature>
<dbReference type="Pfam" id="PF17255">
    <property type="entry name" value="EbsA"/>
    <property type="match status" value="1"/>
</dbReference>
<dbReference type="Proteomes" id="UP000051673">
    <property type="component" value="Unassembled WGS sequence"/>
</dbReference>